<dbReference type="SUPFAM" id="SSF56219">
    <property type="entry name" value="DNase I-like"/>
    <property type="match status" value="1"/>
</dbReference>
<name>E2BF40_HARSA</name>
<dbReference type="OrthoDB" id="7615112at2759"/>
<evidence type="ECO:0000259" key="1">
    <source>
        <dbReference type="Pfam" id="PF14529"/>
    </source>
</evidence>
<dbReference type="Gene3D" id="3.60.10.10">
    <property type="entry name" value="Endonuclease/exonuclease/phosphatase"/>
    <property type="match status" value="1"/>
</dbReference>
<dbReference type="GO" id="GO:0003824">
    <property type="term" value="F:catalytic activity"/>
    <property type="evidence" value="ECO:0007669"/>
    <property type="project" value="InterPro"/>
</dbReference>
<reference evidence="2 3" key="1">
    <citation type="journal article" date="2010" name="Science">
        <title>Genomic comparison of the ants Camponotus floridanus and Harpegnathos saltator.</title>
        <authorList>
            <person name="Bonasio R."/>
            <person name="Zhang G."/>
            <person name="Ye C."/>
            <person name="Mutti N.S."/>
            <person name="Fang X."/>
            <person name="Qin N."/>
            <person name="Donahue G."/>
            <person name="Yang P."/>
            <person name="Li Q."/>
            <person name="Li C."/>
            <person name="Zhang P."/>
            <person name="Huang Z."/>
            <person name="Berger S.L."/>
            <person name="Reinberg D."/>
            <person name="Wang J."/>
            <person name="Liebig J."/>
        </authorList>
    </citation>
    <scope>NUCLEOTIDE SEQUENCE [LARGE SCALE GENOMIC DNA]</scope>
    <source>
        <strain evidence="2 3">R22 G/1</strain>
    </source>
</reference>
<proteinExistence type="predicted"/>
<sequence>PVIVAGDFNAHSDGWGCGPWQLDRRGNTVIGWAAGLSLILMNEGSESTCVRPGGGGASVIDLTWANPSAAGYFHEWKVEAEGGTMVGHRHIVW</sequence>
<accession>E2BF40</accession>
<dbReference type="EMBL" id="GL447919">
    <property type="protein sequence ID" value="EFN85690.1"/>
    <property type="molecule type" value="Genomic_DNA"/>
</dbReference>
<organism evidence="3">
    <name type="scientific">Harpegnathos saltator</name>
    <name type="common">Jerdon's jumping ant</name>
    <dbReference type="NCBI Taxonomy" id="610380"/>
    <lineage>
        <taxon>Eukaryota</taxon>
        <taxon>Metazoa</taxon>
        <taxon>Ecdysozoa</taxon>
        <taxon>Arthropoda</taxon>
        <taxon>Hexapoda</taxon>
        <taxon>Insecta</taxon>
        <taxon>Pterygota</taxon>
        <taxon>Neoptera</taxon>
        <taxon>Endopterygota</taxon>
        <taxon>Hymenoptera</taxon>
        <taxon>Apocrita</taxon>
        <taxon>Aculeata</taxon>
        <taxon>Formicoidea</taxon>
        <taxon>Formicidae</taxon>
        <taxon>Ponerinae</taxon>
        <taxon>Ponerini</taxon>
        <taxon>Harpegnathos</taxon>
    </lineage>
</organism>
<gene>
    <name evidence="2" type="ORF">EAI_10578</name>
</gene>
<dbReference type="InParanoid" id="E2BF40"/>
<keyword evidence="3" id="KW-1185">Reference proteome</keyword>
<protein>
    <recommendedName>
        <fullName evidence="1">Endonuclease/exonuclease/phosphatase domain-containing protein</fullName>
    </recommendedName>
</protein>
<dbReference type="AlphaFoldDB" id="E2BF40"/>
<feature type="domain" description="Endonuclease/exonuclease/phosphatase" evidence="1">
    <location>
        <begin position="1"/>
        <end position="77"/>
    </location>
</feature>
<feature type="non-terminal residue" evidence="2">
    <location>
        <position position="1"/>
    </location>
</feature>
<feature type="non-terminal residue" evidence="2">
    <location>
        <position position="93"/>
    </location>
</feature>
<evidence type="ECO:0000313" key="3">
    <source>
        <dbReference type="Proteomes" id="UP000008237"/>
    </source>
</evidence>
<dbReference type="Pfam" id="PF14529">
    <property type="entry name" value="Exo_endo_phos_2"/>
    <property type="match status" value="1"/>
</dbReference>
<dbReference type="InterPro" id="IPR036691">
    <property type="entry name" value="Endo/exonu/phosph_ase_sf"/>
</dbReference>
<dbReference type="Proteomes" id="UP000008237">
    <property type="component" value="Unassembled WGS sequence"/>
</dbReference>
<evidence type="ECO:0000313" key="2">
    <source>
        <dbReference type="EMBL" id="EFN85690.1"/>
    </source>
</evidence>
<dbReference type="InterPro" id="IPR005135">
    <property type="entry name" value="Endo/exonuclease/phosphatase"/>
</dbReference>